<evidence type="ECO:0000256" key="1">
    <source>
        <dbReference type="SAM" id="MobiDB-lite"/>
    </source>
</evidence>
<feature type="compositionally biased region" description="Polar residues" evidence="1">
    <location>
        <begin position="106"/>
        <end position="117"/>
    </location>
</feature>
<keyword evidence="3" id="KW-1185">Reference proteome</keyword>
<evidence type="ECO:0000313" key="3">
    <source>
        <dbReference type="Proteomes" id="UP000198688"/>
    </source>
</evidence>
<dbReference type="EMBL" id="LT629758">
    <property type="protein sequence ID" value="SDT30523.1"/>
    <property type="molecule type" value="Genomic_DNA"/>
</dbReference>
<evidence type="ECO:0008006" key="4">
    <source>
        <dbReference type="Google" id="ProtNLM"/>
    </source>
</evidence>
<dbReference type="STRING" id="113562.SAMN04489716_3216"/>
<protein>
    <recommendedName>
        <fullName evidence="4">CdiI immunity protein domain-containing protein</fullName>
    </recommendedName>
</protein>
<sequence>MTARPAIEKVRSLFQICVEDSQSLDEVMEEFRDSAQRDTFFLRQNLTALETILDEPQPPGTLLQLAEWDANWSMDHDPTNDGAAVFLRRLAEMLRSAIEEEESGRWRTSSAIGTASTEEGDDSA</sequence>
<accession>A0A1H1ZA43</accession>
<feature type="region of interest" description="Disordered" evidence="1">
    <location>
        <begin position="99"/>
        <end position="124"/>
    </location>
</feature>
<proteinExistence type="predicted"/>
<organism evidence="2 3">
    <name type="scientific">Actinoplanes derwentensis</name>
    <dbReference type="NCBI Taxonomy" id="113562"/>
    <lineage>
        <taxon>Bacteria</taxon>
        <taxon>Bacillati</taxon>
        <taxon>Actinomycetota</taxon>
        <taxon>Actinomycetes</taxon>
        <taxon>Micromonosporales</taxon>
        <taxon>Micromonosporaceae</taxon>
        <taxon>Actinoplanes</taxon>
    </lineage>
</organism>
<dbReference type="Proteomes" id="UP000198688">
    <property type="component" value="Chromosome I"/>
</dbReference>
<evidence type="ECO:0000313" key="2">
    <source>
        <dbReference type="EMBL" id="SDT30523.1"/>
    </source>
</evidence>
<name>A0A1H1ZA43_9ACTN</name>
<reference evidence="2 3" key="1">
    <citation type="submission" date="2016-10" db="EMBL/GenBank/DDBJ databases">
        <authorList>
            <person name="de Groot N.N."/>
        </authorList>
    </citation>
    <scope>NUCLEOTIDE SEQUENCE [LARGE SCALE GENOMIC DNA]</scope>
    <source>
        <strain evidence="2 3">DSM 43941</strain>
    </source>
</reference>
<dbReference type="AlphaFoldDB" id="A0A1H1ZA43"/>
<gene>
    <name evidence="2" type="ORF">SAMN04489716_3216</name>
</gene>